<feature type="region of interest" description="Disordered" evidence="7">
    <location>
        <begin position="1"/>
        <end position="21"/>
    </location>
</feature>
<feature type="transmembrane region" description="Helical" evidence="6">
    <location>
        <begin position="93"/>
        <end position="111"/>
    </location>
</feature>
<comment type="caution">
    <text evidence="6">Lacks conserved residue(s) required for the propagation of feature annotation.</text>
</comment>
<feature type="transmembrane region" description="Helical" evidence="6">
    <location>
        <begin position="64"/>
        <end position="81"/>
    </location>
</feature>
<organism evidence="8 9">
    <name type="scientific">Zingiber officinale</name>
    <name type="common">Ginger</name>
    <name type="synonym">Amomum zingiber</name>
    <dbReference type="NCBI Taxonomy" id="94328"/>
    <lineage>
        <taxon>Eukaryota</taxon>
        <taxon>Viridiplantae</taxon>
        <taxon>Streptophyta</taxon>
        <taxon>Embryophyta</taxon>
        <taxon>Tracheophyta</taxon>
        <taxon>Spermatophyta</taxon>
        <taxon>Magnoliopsida</taxon>
        <taxon>Liliopsida</taxon>
        <taxon>Zingiberales</taxon>
        <taxon>Zingiberaceae</taxon>
        <taxon>Zingiber</taxon>
    </lineage>
</organism>
<keyword evidence="3 6" id="KW-0812">Transmembrane</keyword>
<dbReference type="Pfam" id="PF16913">
    <property type="entry name" value="PUNUT"/>
    <property type="match status" value="1"/>
</dbReference>
<feature type="transmembrane region" description="Helical" evidence="6">
    <location>
        <begin position="30"/>
        <end position="52"/>
    </location>
</feature>
<comment type="subcellular location">
    <subcellularLocation>
        <location evidence="6">Membrane</location>
        <topology evidence="6">Multi-pass membrane protein</topology>
    </subcellularLocation>
</comment>
<keyword evidence="2 6" id="KW-0813">Transport</keyword>
<evidence type="ECO:0000256" key="2">
    <source>
        <dbReference type="ARBA" id="ARBA00022448"/>
    </source>
</evidence>
<evidence type="ECO:0000256" key="1">
    <source>
        <dbReference type="ARBA" id="ARBA00006213"/>
    </source>
</evidence>
<accession>A0A8J5L360</accession>
<dbReference type="GO" id="GO:0016020">
    <property type="term" value="C:membrane"/>
    <property type="evidence" value="ECO:0007669"/>
    <property type="project" value="UniProtKB-SubCell"/>
</dbReference>
<dbReference type="PANTHER" id="PTHR31376">
    <property type="entry name" value="OS09G0467300 PROTEIN-RELATED"/>
    <property type="match status" value="1"/>
</dbReference>
<sequence length="364" mass="40122">MVDHSMDTEGQASNNEQGDKSGLQRRAPLILLNVILMALGNTGGPLLVRLYFRCGGKRRWLSSWLGTAGWPVILLALFCSYLRCRLSGRHTELFFITPRLVLSCAAVGLLTGTDDFLYVYGLSFLPVSSSALLVSTQLAFTALFSFLILKQRFTAYSINAVGLLTVGAAILGLHVRSDRPENETRKEYYVGFALTLAAAALYGLILPLVELMYAKAKQAITYTLVLEMQLAIGIFASSFCMGGMLLNKDFQAIPEEAKEFGLGEMRYYLVLICSAVFWQFFFLGTVGVIFCVNTLLAGVLIAVFIPVTELLGVVFLGERFSSEKGMALVLALWGLASYSYGEYRQSEKEKEEKAALDHRNVQIA</sequence>
<dbReference type="GO" id="GO:0015211">
    <property type="term" value="F:purine nucleoside transmembrane transporter activity"/>
    <property type="evidence" value="ECO:0007669"/>
    <property type="project" value="UniProtKB-UniRule"/>
</dbReference>
<dbReference type="Proteomes" id="UP000734854">
    <property type="component" value="Unassembled WGS sequence"/>
</dbReference>
<comment type="caution">
    <text evidence="8">The sequence shown here is derived from an EMBL/GenBank/DDBJ whole genome shotgun (WGS) entry which is preliminary data.</text>
</comment>
<evidence type="ECO:0000256" key="3">
    <source>
        <dbReference type="ARBA" id="ARBA00022692"/>
    </source>
</evidence>
<evidence type="ECO:0000313" key="9">
    <source>
        <dbReference type="Proteomes" id="UP000734854"/>
    </source>
</evidence>
<evidence type="ECO:0000313" key="8">
    <source>
        <dbReference type="EMBL" id="KAG6504759.1"/>
    </source>
</evidence>
<dbReference type="PANTHER" id="PTHR31376:SF105">
    <property type="entry name" value="PURINE PERMEASE-RELATED"/>
    <property type="match status" value="1"/>
</dbReference>
<feature type="transmembrane region" description="Helical" evidence="6">
    <location>
        <begin position="221"/>
        <end position="246"/>
    </location>
</feature>
<feature type="transmembrane region" description="Helical" evidence="6">
    <location>
        <begin position="266"/>
        <end position="290"/>
    </location>
</feature>
<comment type="similarity">
    <text evidence="1 6">Belongs to the purine permeases (TC 2.A.7.14) family.</text>
</comment>
<feature type="transmembrane region" description="Helical" evidence="6">
    <location>
        <begin position="188"/>
        <end position="209"/>
    </location>
</feature>
<gene>
    <name evidence="8" type="ORF">ZIOFF_037106</name>
</gene>
<keyword evidence="5 6" id="KW-0472">Membrane</keyword>
<dbReference type="InterPro" id="IPR030182">
    <property type="entry name" value="PUP_plant"/>
</dbReference>
<reference evidence="8 9" key="1">
    <citation type="submission" date="2020-08" db="EMBL/GenBank/DDBJ databases">
        <title>Plant Genome Project.</title>
        <authorList>
            <person name="Zhang R.-G."/>
        </authorList>
    </citation>
    <scope>NUCLEOTIDE SEQUENCE [LARGE SCALE GENOMIC DNA]</scope>
    <source>
        <tissue evidence="8">Rhizome</tissue>
    </source>
</reference>
<feature type="transmembrane region" description="Helical" evidence="6">
    <location>
        <begin position="295"/>
        <end position="314"/>
    </location>
</feature>
<dbReference type="EMBL" id="JACMSC010000010">
    <property type="protein sequence ID" value="KAG6504759.1"/>
    <property type="molecule type" value="Genomic_DNA"/>
</dbReference>
<protein>
    <recommendedName>
        <fullName evidence="6">Probable purine permease</fullName>
    </recommendedName>
</protein>
<name>A0A8J5L360_ZINOF</name>
<evidence type="ECO:0000256" key="5">
    <source>
        <dbReference type="ARBA" id="ARBA00023136"/>
    </source>
</evidence>
<keyword evidence="4 6" id="KW-1133">Transmembrane helix</keyword>
<evidence type="ECO:0000256" key="6">
    <source>
        <dbReference type="RuleBase" id="RU368015"/>
    </source>
</evidence>
<feature type="transmembrane region" description="Helical" evidence="6">
    <location>
        <begin position="156"/>
        <end position="176"/>
    </location>
</feature>
<dbReference type="AlphaFoldDB" id="A0A8J5L360"/>
<dbReference type="GO" id="GO:0005345">
    <property type="term" value="F:purine nucleobase transmembrane transporter activity"/>
    <property type="evidence" value="ECO:0007669"/>
    <property type="project" value="UniProtKB-UniRule"/>
</dbReference>
<evidence type="ECO:0000256" key="7">
    <source>
        <dbReference type="SAM" id="MobiDB-lite"/>
    </source>
</evidence>
<proteinExistence type="inferred from homology"/>
<evidence type="ECO:0000256" key="4">
    <source>
        <dbReference type="ARBA" id="ARBA00022989"/>
    </source>
</evidence>
<keyword evidence="9" id="KW-1185">Reference proteome</keyword>
<dbReference type="OrthoDB" id="1865379at2759"/>